<feature type="compositionally biased region" description="Basic and acidic residues" evidence="1">
    <location>
        <begin position="242"/>
        <end position="272"/>
    </location>
</feature>
<feature type="compositionally biased region" description="Pro residues" evidence="1">
    <location>
        <begin position="1"/>
        <end position="10"/>
    </location>
</feature>
<feature type="region of interest" description="Disordered" evidence="1">
    <location>
        <begin position="144"/>
        <end position="204"/>
    </location>
</feature>
<proteinExistence type="predicted"/>
<feature type="region of interest" description="Disordered" evidence="1">
    <location>
        <begin position="238"/>
        <end position="274"/>
    </location>
</feature>
<dbReference type="Proteomes" id="UP001169027">
    <property type="component" value="Unassembled WGS sequence"/>
</dbReference>
<keyword evidence="3" id="KW-1185">Reference proteome</keyword>
<dbReference type="RefSeq" id="WP_301813437.1">
    <property type="nucleotide sequence ID" value="NZ_JAUJZH010000021.1"/>
</dbReference>
<feature type="compositionally biased region" description="Gly residues" evidence="1">
    <location>
        <begin position="32"/>
        <end position="48"/>
    </location>
</feature>
<feature type="compositionally biased region" description="Low complexity" evidence="1">
    <location>
        <begin position="16"/>
        <end position="31"/>
    </location>
</feature>
<dbReference type="EMBL" id="JAUKVY010000021">
    <property type="protein sequence ID" value="MDO1535652.1"/>
    <property type="molecule type" value="Genomic_DNA"/>
</dbReference>
<feature type="compositionally biased region" description="Basic and acidic residues" evidence="1">
    <location>
        <begin position="171"/>
        <end position="186"/>
    </location>
</feature>
<feature type="compositionally biased region" description="Basic and acidic residues" evidence="1">
    <location>
        <begin position="78"/>
        <end position="87"/>
    </location>
</feature>
<feature type="region of interest" description="Disordered" evidence="1">
    <location>
        <begin position="66"/>
        <end position="87"/>
    </location>
</feature>
<sequence length="318" mass="33764">MDAHTPPPRRPSLMEALGLARANASGAAAAGSGAGSASGSGTGGGATGAGQDAAAGLGVDEFVDPMAGTEAGAGAGRDGSRHTDLKHLPGNALNMVEMYQLRERNHVLAQKSAQRSGDRRSVQLDAVGLELLQEIQREVERAHFSQAATSTRGRPKDVAEQRFTTNAESITPRRDEPRLELRHEDAPLPDEEAPPLDSDPDRPMTSVAREHAAFQCEVLLDRCADAHALALSDLAELNQAEGRTDELRGRQAQHRDDDSPQKDSADELRADSAEQFEAVARQRFAASNARAVQLAGAAQGLRIGLNKMLRDKAPGTPR</sequence>
<feature type="region of interest" description="Disordered" evidence="1">
    <location>
        <begin position="1"/>
        <end position="52"/>
    </location>
</feature>
<evidence type="ECO:0000256" key="1">
    <source>
        <dbReference type="SAM" id="MobiDB-lite"/>
    </source>
</evidence>
<gene>
    <name evidence="2" type="ORF">Q2T77_25540</name>
</gene>
<reference evidence="2" key="1">
    <citation type="submission" date="2023-06" db="EMBL/GenBank/DDBJ databases">
        <authorList>
            <person name="Jiang Y."/>
            <person name="Liu Q."/>
        </authorList>
    </citation>
    <scope>NUCLEOTIDE SEQUENCE</scope>
    <source>
        <strain evidence="2">CGMCC 1.12090</strain>
    </source>
</reference>
<evidence type="ECO:0000313" key="3">
    <source>
        <dbReference type="Proteomes" id="UP001169027"/>
    </source>
</evidence>
<protein>
    <submittedName>
        <fullName evidence="2">Uncharacterized protein</fullName>
    </submittedName>
</protein>
<comment type="caution">
    <text evidence="2">The sequence shown here is derived from an EMBL/GenBank/DDBJ whole genome shotgun (WGS) entry which is preliminary data.</text>
</comment>
<evidence type="ECO:0000313" key="2">
    <source>
        <dbReference type="EMBL" id="MDO1535652.1"/>
    </source>
</evidence>
<organism evidence="2 3">
    <name type="scientific">Variovorax ginsengisoli</name>
    <dbReference type="NCBI Taxonomy" id="363844"/>
    <lineage>
        <taxon>Bacteria</taxon>
        <taxon>Pseudomonadati</taxon>
        <taxon>Pseudomonadota</taxon>
        <taxon>Betaproteobacteria</taxon>
        <taxon>Burkholderiales</taxon>
        <taxon>Comamonadaceae</taxon>
        <taxon>Variovorax</taxon>
    </lineage>
</organism>
<name>A0ABT8SBS6_9BURK</name>
<accession>A0ABT8SBS6</accession>